<dbReference type="InterPro" id="IPR019734">
    <property type="entry name" value="TPR_rpt"/>
</dbReference>
<dbReference type="InterPro" id="IPR011990">
    <property type="entry name" value="TPR-like_helical_dom_sf"/>
</dbReference>
<dbReference type="Pfam" id="PF00515">
    <property type="entry name" value="TPR_1"/>
    <property type="match status" value="1"/>
</dbReference>
<keyword evidence="3" id="KW-0677">Repeat</keyword>
<keyword evidence="4" id="KW-1000">Mitochondrion outer membrane</keyword>
<dbReference type="PANTHER" id="PTHR46208:SF1">
    <property type="entry name" value="MITOCHONDRIAL IMPORT RECEPTOR SUBUNIT TOM70"/>
    <property type="match status" value="1"/>
</dbReference>
<reference evidence="10 11" key="1">
    <citation type="submission" date="2018-11" db="EMBL/GenBank/DDBJ databases">
        <authorList>
            <consortium name="Pathogen Informatics"/>
        </authorList>
    </citation>
    <scope>NUCLEOTIDE SEQUENCE [LARGE SCALE GENOMIC DNA]</scope>
</reference>
<keyword evidence="6" id="KW-1133">Transmembrane helix</keyword>
<evidence type="ECO:0000313" key="10">
    <source>
        <dbReference type="EMBL" id="VDN16647.1"/>
    </source>
</evidence>
<keyword evidence="2" id="KW-0812">Transmembrane</keyword>
<comment type="similarity">
    <text evidence="9">Belongs to the Tom70 family.</text>
</comment>
<keyword evidence="7" id="KW-0496">Mitochondrion</keyword>
<evidence type="ECO:0000256" key="4">
    <source>
        <dbReference type="ARBA" id="ARBA00022787"/>
    </source>
</evidence>
<dbReference type="GO" id="GO:0030943">
    <property type="term" value="F:mitochondrion targeting sequence binding"/>
    <property type="evidence" value="ECO:0007669"/>
    <property type="project" value="TreeGrafter"/>
</dbReference>
<dbReference type="GO" id="GO:0030150">
    <property type="term" value="P:protein import into mitochondrial matrix"/>
    <property type="evidence" value="ECO:0007669"/>
    <property type="project" value="TreeGrafter"/>
</dbReference>
<protein>
    <submittedName>
        <fullName evidence="10">Uncharacterized protein</fullName>
    </submittedName>
</protein>
<comment type="subcellular location">
    <subcellularLocation>
        <location evidence="1">Mitochondrion outer membrane</location>
        <topology evidence="1">Single-pass membrane protein</topology>
    </subcellularLocation>
</comment>
<dbReference type="GO" id="GO:0045039">
    <property type="term" value="P:protein insertion into mitochondrial inner membrane"/>
    <property type="evidence" value="ECO:0007669"/>
    <property type="project" value="TreeGrafter"/>
</dbReference>
<dbReference type="AlphaFoldDB" id="A0A3P7LYE7"/>
<dbReference type="GO" id="GO:0005741">
    <property type="term" value="C:mitochondrial outer membrane"/>
    <property type="evidence" value="ECO:0007669"/>
    <property type="project" value="UniProtKB-SubCell"/>
</dbReference>
<keyword evidence="11" id="KW-1185">Reference proteome</keyword>
<accession>A0A3P7LYE7</accession>
<evidence type="ECO:0000256" key="2">
    <source>
        <dbReference type="ARBA" id="ARBA00022692"/>
    </source>
</evidence>
<feature type="non-terminal residue" evidence="10">
    <location>
        <position position="82"/>
    </location>
</feature>
<dbReference type="EMBL" id="UYRU01066598">
    <property type="protein sequence ID" value="VDN16647.1"/>
    <property type="molecule type" value="Genomic_DNA"/>
</dbReference>
<organism evidence="10 11">
    <name type="scientific">Dibothriocephalus latus</name>
    <name type="common">Fish tapeworm</name>
    <name type="synonym">Diphyllobothrium latum</name>
    <dbReference type="NCBI Taxonomy" id="60516"/>
    <lineage>
        <taxon>Eukaryota</taxon>
        <taxon>Metazoa</taxon>
        <taxon>Spiralia</taxon>
        <taxon>Lophotrochozoa</taxon>
        <taxon>Platyhelminthes</taxon>
        <taxon>Cestoda</taxon>
        <taxon>Eucestoda</taxon>
        <taxon>Diphyllobothriidea</taxon>
        <taxon>Diphyllobothriidae</taxon>
        <taxon>Dibothriocephalus</taxon>
    </lineage>
</organism>
<dbReference type="PANTHER" id="PTHR46208">
    <property type="entry name" value="MITOCHONDRIAL IMPORT RECEPTOR SUBUNIT TOM70"/>
    <property type="match status" value="1"/>
</dbReference>
<evidence type="ECO:0000256" key="7">
    <source>
        <dbReference type="ARBA" id="ARBA00023128"/>
    </source>
</evidence>
<keyword evidence="5" id="KW-0802">TPR repeat</keyword>
<gene>
    <name evidence="10" type="ORF">DILT_LOCUS12478</name>
</gene>
<proteinExistence type="inferred from homology"/>
<evidence type="ECO:0000313" key="11">
    <source>
        <dbReference type="Proteomes" id="UP000281553"/>
    </source>
</evidence>
<evidence type="ECO:0000256" key="6">
    <source>
        <dbReference type="ARBA" id="ARBA00022989"/>
    </source>
</evidence>
<evidence type="ECO:0000256" key="8">
    <source>
        <dbReference type="ARBA" id="ARBA00023136"/>
    </source>
</evidence>
<dbReference type="Gene3D" id="1.25.40.10">
    <property type="entry name" value="Tetratricopeptide repeat domain"/>
    <property type="match status" value="1"/>
</dbReference>
<sequence length="82" mass="9346">MFVTQQSKVRERATFYQNRAAALENLRQTEKAIDDCTAALKLSPKYLKALSRRAHLYEKSGSLDLCLMDATACCILERFQNS</sequence>
<dbReference type="OrthoDB" id="1872379at2759"/>
<dbReference type="SUPFAM" id="SSF48452">
    <property type="entry name" value="TPR-like"/>
    <property type="match status" value="1"/>
</dbReference>
<evidence type="ECO:0000256" key="3">
    <source>
        <dbReference type="ARBA" id="ARBA00022737"/>
    </source>
</evidence>
<name>A0A3P7LYE7_DIBLA</name>
<dbReference type="GO" id="GO:0008320">
    <property type="term" value="F:protein transmembrane transporter activity"/>
    <property type="evidence" value="ECO:0007669"/>
    <property type="project" value="TreeGrafter"/>
</dbReference>
<dbReference type="SMART" id="SM00028">
    <property type="entry name" value="TPR"/>
    <property type="match status" value="2"/>
</dbReference>
<keyword evidence="8" id="KW-0472">Membrane</keyword>
<dbReference type="Proteomes" id="UP000281553">
    <property type="component" value="Unassembled WGS sequence"/>
</dbReference>
<evidence type="ECO:0000256" key="5">
    <source>
        <dbReference type="ARBA" id="ARBA00022803"/>
    </source>
</evidence>
<evidence type="ECO:0000256" key="9">
    <source>
        <dbReference type="ARBA" id="ARBA00038030"/>
    </source>
</evidence>
<evidence type="ECO:0000256" key="1">
    <source>
        <dbReference type="ARBA" id="ARBA00004572"/>
    </source>
</evidence>